<feature type="region of interest" description="Disordered" evidence="1">
    <location>
        <begin position="1"/>
        <end position="24"/>
    </location>
</feature>
<reference evidence="2 3" key="1">
    <citation type="journal article" date="2014" name="Curr. Biol.">
        <title>The genome of the clonal raider ant Cerapachys biroi.</title>
        <authorList>
            <person name="Oxley P.R."/>
            <person name="Ji L."/>
            <person name="Fetter-Pruneda I."/>
            <person name="McKenzie S.K."/>
            <person name="Li C."/>
            <person name="Hu H."/>
            <person name="Zhang G."/>
            <person name="Kronauer D.J."/>
        </authorList>
    </citation>
    <scope>NUCLEOTIDE SEQUENCE [LARGE SCALE GENOMIC DNA]</scope>
</reference>
<sequence length="171" mass="19266">MAADSGMETCPSPEIADSRKRPLDCDAENGATKRSHYGSVACTRARGTSKFDGENGVLIFDVPRHVFLRLCLSLSLVKQRVLSLSLSRRSRRRCRLRAERRRPLGCGASVSCHARTHRSSPPPSVKQLFVFRTSNFLPRAVPTRPDRTNFTHRSFLSLSLCFFTSSRHDEM</sequence>
<dbReference type="OrthoDB" id="441329at2759"/>
<dbReference type="AlphaFoldDB" id="A0A026WS87"/>
<keyword evidence="3" id="KW-1185">Reference proteome</keyword>
<proteinExistence type="predicted"/>
<evidence type="ECO:0000313" key="3">
    <source>
        <dbReference type="Proteomes" id="UP000053097"/>
    </source>
</evidence>
<gene>
    <name evidence="2" type="ORF">X777_16851</name>
</gene>
<protein>
    <submittedName>
        <fullName evidence="2">Uncharacterized protein</fullName>
    </submittedName>
</protein>
<name>A0A026WS87_OOCBI</name>
<evidence type="ECO:0000313" key="2">
    <source>
        <dbReference type="EMBL" id="EZA58892.1"/>
    </source>
</evidence>
<dbReference type="Proteomes" id="UP000053097">
    <property type="component" value="Unassembled WGS sequence"/>
</dbReference>
<accession>A0A026WS87</accession>
<evidence type="ECO:0000256" key="1">
    <source>
        <dbReference type="SAM" id="MobiDB-lite"/>
    </source>
</evidence>
<dbReference type="EMBL" id="KK107111">
    <property type="protein sequence ID" value="EZA58892.1"/>
    <property type="molecule type" value="Genomic_DNA"/>
</dbReference>
<organism evidence="2 3">
    <name type="scientific">Ooceraea biroi</name>
    <name type="common">Clonal raider ant</name>
    <name type="synonym">Cerapachys biroi</name>
    <dbReference type="NCBI Taxonomy" id="2015173"/>
    <lineage>
        <taxon>Eukaryota</taxon>
        <taxon>Metazoa</taxon>
        <taxon>Ecdysozoa</taxon>
        <taxon>Arthropoda</taxon>
        <taxon>Hexapoda</taxon>
        <taxon>Insecta</taxon>
        <taxon>Pterygota</taxon>
        <taxon>Neoptera</taxon>
        <taxon>Endopterygota</taxon>
        <taxon>Hymenoptera</taxon>
        <taxon>Apocrita</taxon>
        <taxon>Aculeata</taxon>
        <taxon>Formicoidea</taxon>
        <taxon>Formicidae</taxon>
        <taxon>Dorylinae</taxon>
        <taxon>Ooceraea</taxon>
    </lineage>
</organism>